<sequence>MASTSFTVQLGRNEVENEDAYMRYWDHLLVHGVTVYETMNYKMSVQQDNLVVVVLMSEGAVVDPEKVGMFEKSTEARLDSLILKTVSPIFIQSPDDNTIGEKKKIDEIKQYLDCRYISPSEACWRIFSYYIHGRKPAVERLFVHMEGENHAYYKDFEQIGNFQLKPIVTESMFTAWFEANKKYDEAILLTYRDFVTKFVYHKPSRTWKPKKKGYTIGRFIWVS</sequence>
<gene>
    <name evidence="1" type="ORF">KIW84_025332</name>
</gene>
<reference evidence="1 2" key="1">
    <citation type="journal article" date="2022" name="Nat. Genet.">
        <title>Improved pea reference genome and pan-genome highlight genomic features and evolutionary characteristics.</title>
        <authorList>
            <person name="Yang T."/>
            <person name="Liu R."/>
            <person name="Luo Y."/>
            <person name="Hu S."/>
            <person name="Wang D."/>
            <person name="Wang C."/>
            <person name="Pandey M.K."/>
            <person name="Ge S."/>
            <person name="Xu Q."/>
            <person name="Li N."/>
            <person name="Li G."/>
            <person name="Huang Y."/>
            <person name="Saxena R.K."/>
            <person name="Ji Y."/>
            <person name="Li M."/>
            <person name="Yan X."/>
            <person name="He Y."/>
            <person name="Liu Y."/>
            <person name="Wang X."/>
            <person name="Xiang C."/>
            <person name="Varshney R.K."/>
            <person name="Ding H."/>
            <person name="Gao S."/>
            <person name="Zong X."/>
        </authorList>
    </citation>
    <scope>NUCLEOTIDE SEQUENCE [LARGE SCALE GENOMIC DNA]</scope>
    <source>
        <strain evidence="1 2">cv. Zhongwan 6</strain>
    </source>
</reference>
<proteinExistence type="predicted"/>
<accession>A0A9D4YLK5</accession>
<name>A0A9D4YLK5_PEA</name>
<dbReference type="EMBL" id="JAMSHJ010000002">
    <property type="protein sequence ID" value="KAI5439930.1"/>
    <property type="molecule type" value="Genomic_DNA"/>
</dbReference>
<keyword evidence="2" id="KW-1185">Reference proteome</keyword>
<organism evidence="1 2">
    <name type="scientific">Pisum sativum</name>
    <name type="common">Garden pea</name>
    <name type="synonym">Lathyrus oleraceus</name>
    <dbReference type="NCBI Taxonomy" id="3888"/>
    <lineage>
        <taxon>Eukaryota</taxon>
        <taxon>Viridiplantae</taxon>
        <taxon>Streptophyta</taxon>
        <taxon>Embryophyta</taxon>
        <taxon>Tracheophyta</taxon>
        <taxon>Spermatophyta</taxon>
        <taxon>Magnoliopsida</taxon>
        <taxon>eudicotyledons</taxon>
        <taxon>Gunneridae</taxon>
        <taxon>Pentapetalae</taxon>
        <taxon>rosids</taxon>
        <taxon>fabids</taxon>
        <taxon>Fabales</taxon>
        <taxon>Fabaceae</taxon>
        <taxon>Papilionoideae</taxon>
        <taxon>50 kb inversion clade</taxon>
        <taxon>NPAAA clade</taxon>
        <taxon>Hologalegina</taxon>
        <taxon>IRL clade</taxon>
        <taxon>Fabeae</taxon>
        <taxon>Lathyrus</taxon>
    </lineage>
</organism>
<dbReference type="Gramene" id="Psat02G0533200-T1">
    <property type="protein sequence ID" value="KAI5439930.1"/>
    <property type="gene ID" value="KIW84_025332"/>
</dbReference>
<dbReference type="Proteomes" id="UP001058974">
    <property type="component" value="Chromosome 2"/>
</dbReference>
<evidence type="ECO:0000313" key="1">
    <source>
        <dbReference type="EMBL" id="KAI5439930.1"/>
    </source>
</evidence>
<comment type="caution">
    <text evidence="1">The sequence shown here is derived from an EMBL/GenBank/DDBJ whole genome shotgun (WGS) entry which is preliminary data.</text>
</comment>
<evidence type="ECO:0000313" key="2">
    <source>
        <dbReference type="Proteomes" id="UP001058974"/>
    </source>
</evidence>
<protein>
    <submittedName>
        <fullName evidence="1">Uncharacterized protein</fullName>
    </submittedName>
</protein>
<dbReference type="AlphaFoldDB" id="A0A9D4YLK5"/>